<reference evidence="1 2" key="1">
    <citation type="journal article" date="2018" name="Biotechnol. Biofuels">
        <title>Integrative visual omics of the white-rot fungus Polyporus brumalis exposes the biotechnological potential of its oxidative enzymes for delignifying raw plant biomass.</title>
        <authorList>
            <person name="Miyauchi S."/>
            <person name="Rancon A."/>
            <person name="Drula E."/>
            <person name="Hage H."/>
            <person name="Chaduli D."/>
            <person name="Favel A."/>
            <person name="Grisel S."/>
            <person name="Henrissat B."/>
            <person name="Herpoel-Gimbert I."/>
            <person name="Ruiz-Duenas F.J."/>
            <person name="Chevret D."/>
            <person name="Hainaut M."/>
            <person name="Lin J."/>
            <person name="Wang M."/>
            <person name="Pangilinan J."/>
            <person name="Lipzen A."/>
            <person name="Lesage-Meessen L."/>
            <person name="Navarro D."/>
            <person name="Riley R."/>
            <person name="Grigoriev I.V."/>
            <person name="Zhou S."/>
            <person name="Raouche S."/>
            <person name="Rosso M.N."/>
        </authorList>
    </citation>
    <scope>NUCLEOTIDE SEQUENCE [LARGE SCALE GENOMIC DNA]</scope>
    <source>
        <strain evidence="1 2">BRFM 1820</strain>
    </source>
</reference>
<protein>
    <submittedName>
        <fullName evidence="1">Uncharacterized protein</fullName>
    </submittedName>
</protein>
<sequence length="203" mass="23158">LYHAGVANGSFDLEDRVKYLRAQPKFQKDLDRAREYEVTVRTTMEEWRDYFSVITDKAQLDDLIAAMHREKIAQSTFLQKDASVCELLAQVYRKRDELVNEANKYSLRYESEWVTRASALPAYRVRYAIRKFDQMIEEAKAQGVVHATALNCVESLTDMTSRTSSVSGPGGVQINLDLMSQADTEFRELSAILDAADKVTRDS</sequence>
<keyword evidence="2" id="KW-1185">Reference proteome</keyword>
<evidence type="ECO:0000313" key="1">
    <source>
        <dbReference type="EMBL" id="RDX51819.1"/>
    </source>
</evidence>
<dbReference type="EMBL" id="KZ857393">
    <property type="protein sequence ID" value="RDX51819.1"/>
    <property type="molecule type" value="Genomic_DNA"/>
</dbReference>
<organism evidence="1 2">
    <name type="scientific">Lentinus brumalis</name>
    <dbReference type="NCBI Taxonomy" id="2498619"/>
    <lineage>
        <taxon>Eukaryota</taxon>
        <taxon>Fungi</taxon>
        <taxon>Dikarya</taxon>
        <taxon>Basidiomycota</taxon>
        <taxon>Agaricomycotina</taxon>
        <taxon>Agaricomycetes</taxon>
        <taxon>Polyporales</taxon>
        <taxon>Polyporaceae</taxon>
        <taxon>Lentinus</taxon>
    </lineage>
</organism>
<proteinExistence type="predicted"/>
<gene>
    <name evidence="1" type="ORF">OH76DRAFT_1346415</name>
</gene>
<dbReference type="Proteomes" id="UP000256964">
    <property type="component" value="Unassembled WGS sequence"/>
</dbReference>
<feature type="non-terminal residue" evidence="1">
    <location>
        <position position="203"/>
    </location>
</feature>
<name>A0A371DH10_9APHY</name>
<accession>A0A371DH10</accession>
<dbReference type="AlphaFoldDB" id="A0A371DH10"/>
<evidence type="ECO:0000313" key="2">
    <source>
        <dbReference type="Proteomes" id="UP000256964"/>
    </source>
</evidence>